<evidence type="ECO:0000313" key="2">
    <source>
        <dbReference type="EMBL" id="THU79557.1"/>
    </source>
</evidence>
<dbReference type="EMBL" id="ML180012">
    <property type="protein sequence ID" value="THU79557.1"/>
    <property type="molecule type" value="Genomic_DNA"/>
</dbReference>
<dbReference type="Gene3D" id="3.40.50.10860">
    <property type="entry name" value="Leucine Dehydrogenase, chain A, domain 1"/>
    <property type="match status" value="1"/>
</dbReference>
<dbReference type="Proteomes" id="UP000297245">
    <property type="component" value="Unassembled WGS sequence"/>
</dbReference>
<dbReference type="Gene3D" id="3.40.50.720">
    <property type="entry name" value="NAD(P)-binding Rossmann-like Domain"/>
    <property type="match status" value="1"/>
</dbReference>
<sequence length="1268" mass="141741">MPEIAESTTNADFVPYGERRVRDGVYNSIVDMELGMGPDGLGQIDPHVNLSLGPTFKDNMAFLGPDGKPFAVQLLGEFAPGTNVHPTGSHNAPRGQLEPIKDSSRVKWNWSLQCPDGAPEAIRHLFYNQVTTLNNAINPEDASPTLKTWVSSHVCDEHPDLIHIGTEKIYRKPDGNRAATPTTFKKMVKKPLFTMKPDDVPNSSSGSSTSTLSSDDGKFESPTTTRKPGDLLNPSLLPGYGGGWFNHTDAIRLVQLDILDPNGALIHPHDWWKWIVEGNLVFATAEMHLYDIGGRKTYSLVMKSLQILDKSDAVPVMPQQRAWVAQTKPDPEPTVPSPLPESPSKYSPGKVRLGKKRAAPDDVQSPQKQKIQKRNGSHIQTQAMSSYKIAIIELIPDASLRDVHQRFSSALHFEVEFESVTPDNIDKSLQSLRAGSINAIFVSRSIDFPVEFGKLKLDASASVSGSVNFVAVVDNVPCGFNMDIPALHFAITSAVAYPEYRTTLLIGTGPTIRAAVYVLSRHFDCSWFYVFEPRVEVYDEFVKFCEATNVDIRMSRVTDGWVVPTYDPIQCVVADTSFDRQSDAYAAGRWRLLNRVFAALRANQYSRHRGLFLNLGPEAVSRSTVERWSRIARNDLWTPVHTIDLNSASLQSIWNRLGVNTFATCLDLVHNLYIINSFWLLSAKMPSSTDLACAVVDLSRRRMPTISTVTFARTYVHANSIDDLILDRWFPPTPHSYLREGLSARRLYLTHRVDDRDVELQNPFTVVASASPPQGFINFTTGTAVVVKHAGPDEEALELVDVVLSDLFTITDMLRSLARGQVNNGYRCSNPFTDYHYLTVDCRHVVNVLQPSLSIQRVHVTQTGECQCAFCQLSTEVVLLAMENFDITVLSAFSSTCRTHYRIVRQAMLQRVRRVLTLLVGGHVDTQDVYNVLRVTGSVISGAAGVVPLLPGLPPLPTRIDVFVPRDNILPWLDLFRQLPLLNFYMYANRKLRMDGLRVERKRAVFFCANNIVITVREAYTRSIMPLLLSQSTTALVGGITHSSVFTFYPNAISDRVGEPVFEVDGHPSWYIEGHNAEIDFNSLPVQSGPRWPVQNVLAVYGSVREMWTFDDNHRSDSSIPSWYILEIAPIANNTSTFIDVYKELMHLESVSNIFTNTVGRDDNDNPYFLICFPPQLALITTAEDVVIPPAPYPDHACLPFYDHWDNERKALTPMASVVIDFHVVVEQLRDKQVAILVAEKIRVLGSGLTWYSLYEDEGMSKVAQATT</sequence>
<accession>A0A4S8KUJ1</accession>
<reference evidence="2 3" key="1">
    <citation type="journal article" date="2019" name="Nat. Ecol. Evol.">
        <title>Megaphylogeny resolves global patterns of mushroom evolution.</title>
        <authorList>
            <person name="Varga T."/>
            <person name="Krizsan K."/>
            <person name="Foldi C."/>
            <person name="Dima B."/>
            <person name="Sanchez-Garcia M."/>
            <person name="Sanchez-Ramirez S."/>
            <person name="Szollosi G.J."/>
            <person name="Szarkandi J.G."/>
            <person name="Papp V."/>
            <person name="Albert L."/>
            <person name="Andreopoulos W."/>
            <person name="Angelini C."/>
            <person name="Antonin V."/>
            <person name="Barry K.W."/>
            <person name="Bougher N.L."/>
            <person name="Buchanan P."/>
            <person name="Buyck B."/>
            <person name="Bense V."/>
            <person name="Catcheside P."/>
            <person name="Chovatia M."/>
            <person name="Cooper J."/>
            <person name="Damon W."/>
            <person name="Desjardin D."/>
            <person name="Finy P."/>
            <person name="Geml J."/>
            <person name="Haridas S."/>
            <person name="Hughes K."/>
            <person name="Justo A."/>
            <person name="Karasinski D."/>
            <person name="Kautmanova I."/>
            <person name="Kiss B."/>
            <person name="Kocsube S."/>
            <person name="Kotiranta H."/>
            <person name="LaButti K.M."/>
            <person name="Lechner B.E."/>
            <person name="Liimatainen K."/>
            <person name="Lipzen A."/>
            <person name="Lukacs Z."/>
            <person name="Mihaltcheva S."/>
            <person name="Morgado L.N."/>
            <person name="Niskanen T."/>
            <person name="Noordeloos M.E."/>
            <person name="Ohm R.A."/>
            <person name="Ortiz-Santana B."/>
            <person name="Ovrebo C."/>
            <person name="Racz N."/>
            <person name="Riley R."/>
            <person name="Savchenko A."/>
            <person name="Shiryaev A."/>
            <person name="Soop K."/>
            <person name="Spirin V."/>
            <person name="Szebenyi C."/>
            <person name="Tomsovsky M."/>
            <person name="Tulloss R.E."/>
            <person name="Uehling J."/>
            <person name="Grigoriev I.V."/>
            <person name="Vagvolgyi C."/>
            <person name="Papp T."/>
            <person name="Martin F.M."/>
            <person name="Miettinen O."/>
            <person name="Hibbett D.S."/>
            <person name="Nagy L.G."/>
        </authorList>
    </citation>
    <scope>NUCLEOTIDE SEQUENCE [LARGE SCALE GENOMIC DNA]</scope>
    <source>
        <strain evidence="2 3">CBS 962.96</strain>
    </source>
</reference>
<protein>
    <submittedName>
        <fullName evidence="2">Uncharacterized protein</fullName>
    </submittedName>
</protein>
<evidence type="ECO:0000256" key="1">
    <source>
        <dbReference type="SAM" id="MobiDB-lite"/>
    </source>
</evidence>
<proteinExistence type="predicted"/>
<dbReference type="OrthoDB" id="3033531at2759"/>
<feature type="region of interest" description="Disordered" evidence="1">
    <location>
        <begin position="324"/>
        <end position="377"/>
    </location>
</feature>
<feature type="region of interest" description="Disordered" evidence="1">
    <location>
        <begin position="194"/>
        <end position="232"/>
    </location>
</feature>
<feature type="compositionally biased region" description="Pro residues" evidence="1">
    <location>
        <begin position="332"/>
        <end position="341"/>
    </location>
</feature>
<name>A0A4S8KUJ1_DENBC</name>
<evidence type="ECO:0000313" key="3">
    <source>
        <dbReference type="Proteomes" id="UP000297245"/>
    </source>
</evidence>
<feature type="compositionally biased region" description="Low complexity" evidence="1">
    <location>
        <begin position="203"/>
        <end position="214"/>
    </location>
</feature>
<organism evidence="2 3">
    <name type="scientific">Dendrothele bispora (strain CBS 962.96)</name>
    <dbReference type="NCBI Taxonomy" id="1314807"/>
    <lineage>
        <taxon>Eukaryota</taxon>
        <taxon>Fungi</taxon>
        <taxon>Dikarya</taxon>
        <taxon>Basidiomycota</taxon>
        <taxon>Agaricomycotina</taxon>
        <taxon>Agaricomycetes</taxon>
        <taxon>Agaricomycetidae</taxon>
        <taxon>Agaricales</taxon>
        <taxon>Agaricales incertae sedis</taxon>
        <taxon>Dendrothele</taxon>
    </lineage>
</organism>
<gene>
    <name evidence="2" type="ORF">K435DRAFT_875353</name>
</gene>
<dbReference type="AlphaFoldDB" id="A0A4S8KUJ1"/>
<keyword evidence="3" id="KW-1185">Reference proteome</keyword>